<reference evidence="10" key="1">
    <citation type="submission" date="2010-08" db="EMBL/GenBank/DDBJ databases">
        <authorList>
            <consortium name="Caenorhabditis japonica Sequencing Consortium"/>
            <person name="Wilson R.K."/>
        </authorList>
    </citation>
    <scope>NUCLEOTIDE SEQUENCE [LARGE SCALE GENOMIC DNA]</scope>
    <source>
        <strain evidence="10">DF5081</strain>
    </source>
</reference>
<reference evidence="9" key="2">
    <citation type="submission" date="2022-06" db="UniProtKB">
        <authorList>
            <consortium name="EnsemblMetazoa"/>
        </authorList>
    </citation>
    <scope>IDENTIFICATION</scope>
    <source>
        <strain evidence="9">DF5081</strain>
    </source>
</reference>
<evidence type="ECO:0000256" key="8">
    <source>
        <dbReference type="SAM" id="Phobius"/>
    </source>
</evidence>
<evidence type="ECO:0000256" key="4">
    <source>
        <dbReference type="ARBA" id="ARBA00022989"/>
    </source>
</evidence>
<dbReference type="GO" id="GO:0005886">
    <property type="term" value="C:plasma membrane"/>
    <property type="evidence" value="ECO:0007669"/>
    <property type="project" value="UniProtKB-SubCell"/>
</dbReference>
<keyword evidence="4 8" id="KW-1133">Transmembrane helix</keyword>
<feature type="transmembrane region" description="Helical" evidence="8">
    <location>
        <begin position="223"/>
        <end position="245"/>
    </location>
</feature>
<dbReference type="Proteomes" id="UP000005237">
    <property type="component" value="Unassembled WGS sequence"/>
</dbReference>
<sequence length="574" mass="64948">MTFGTVMDSSDSEQNRKCCNIRFGGGKWENREKKIGDQGVVQLEMSYPDGRKLPKDTRSCVGGFRYEGHKKQLRPRYAQSDIGEPFIPKFSAIASEGQKLPPPTDDWADNTTVLTGMTTDSFTMDEKMIYTAPIGRVVGRRCSRLVWLLASSLLCVISVVSAPIMCSLPIIAPHFGFSMPAIQCDVDCEGLLFLMAVKTVFLVIAIGVLYWRKAMADMPRLYFVRAALTFLVMFILFAFWLFYVVRIMFERYDNYKYIVSYSTSLLDALLWTHYLSVVLLELRRLRAQFIVTIVRDPDGEMHTLNIGAGSIQEAATEILRFYTTRFSSFNIHLDNARQSAVAKQSGMQGATAGFKMYNIEQFGGQETVSEVNTRALMEAAARRRIGGYTEVMQEELDFEKRLKKRKYRLIAAAEDAFSHVQNTAEGGQKTVINNQMDSLTAAQNVFTWIVRPLTKFLKTTRLQSRHPSGEVTRHIERCLTLKLSHRTFLQRFFSDRIPQQEVVTESKWSVICEDTVSSGVQNGSYFVLKSHNSDIDCGVQLVCSVSSIPFFNLTEQAKSSNEKFALKISNESAV</sequence>
<keyword evidence="10" id="KW-1185">Reference proteome</keyword>
<feature type="transmembrane region" description="Helical" evidence="8">
    <location>
        <begin position="191"/>
        <end position="211"/>
    </location>
</feature>
<evidence type="ECO:0000256" key="6">
    <source>
        <dbReference type="ARBA" id="ARBA00025718"/>
    </source>
</evidence>
<protein>
    <recommendedName>
        <fullName evidence="7">Vang-like protein</fullName>
    </recommendedName>
</protein>
<proteinExistence type="inferred from homology"/>
<dbReference type="InterPro" id="IPR009539">
    <property type="entry name" value="VANGL"/>
</dbReference>
<evidence type="ECO:0000256" key="7">
    <source>
        <dbReference type="PIRNR" id="PIRNR007991"/>
    </source>
</evidence>
<dbReference type="Pfam" id="PF06638">
    <property type="entry name" value="Strabismus"/>
    <property type="match status" value="1"/>
</dbReference>
<evidence type="ECO:0000256" key="3">
    <source>
        <dbReference type="ARBA" id="ARBA00022692"/>
    </source>
</evidence>
<accession>A0A8R1HQ37</accession>
<evidence type="ECO:0000313" key="9">
    <source>
        <dbReference type="EnsemblMetazoa" id="CJA05416a.1"/>
    </source>
</evidence>
<keyword evidence="2 7" id="KW-1003">Cell membrane</keyword>
<dbReference type="PANTHER" id="PTHR20886">
    <property type="entry name" value="VANG-LIKE PROTEIN"/>
    <property type="match status" value="1"/>
</dbReference>
<evidence type="ECO:0000256" key="5">
    <source>
        <dbReference type="ARBA" id="ARBA00023136"/>
    </source>
</evidence>
<evidence type="ECO:0000256" key="1">
    <source>
        <dbReference type="ARBA" id="ARBA00004651"/>
    </source>
</evidence>
<dbReference type="EnsemblMetazoa" id="CJA05416a.1">
    <property type="protein sequence ID" value="CJA05416a.1"/>
    <property type="gene ID" value="WBGene00124620"/>
</dbReference>
<evidence type="ECO:0000256" key="2">
    <source>
        <dbReference type="ARBA" id="ARBA00022475"/>
    </source>
</evidence>
<feature type="transmembrane region" description="Helical" evidence="8">
    <location>
        <begin position="145"/>
        <end position="171"/>
    </location>
</feature>
<name>A0A8R1HQ37_CAEJA</name>
<evidence type="ECO:0000313" key="10">
    <source>
        <dbReference type="Proteomes" id="UP000005237"/>
    </source>
</evidence>
<keyword evidence="3 8" id="KW-0812">Transmembrane</keyword>
<keyword evidence="5 7" id="KW-0472">Membrane</keyword>
<organism evidence="9 10">
    <name type="scientific">Caenorhabditis japonica</name>
    <dbReference type="NCBI Taxonomy" id="281687"/>
    <lineage>
        <taxon>Eukaryota</taxon>
        <taxon>Metazoa</taxon>
        <taxon>Ecdysozoa</taxon>
        <taxon>Nematoda</taxon>
        <taxon>Chromadorea</taxon>
        <taxon>Rhabditida</taxon>
        <taxon>Rhabditina</taxon>
        <taxon>Rhabditomorpha</taxon>
        <taxon>Rhabditoidea</taxon>
        <taxon>Rhabditidae</taxon>
        <taxon>Peloderinae</taxon>
        <taxon>Caenorhabditis</taxon>
    </lineage>
</organism>
<comment type="subcellular location">
    <subcellularLocation>
        <location evidence="1">Cell membrane</location>
        <topology evidence="1">Multi-pass membrane protein</topology>
    </subcellularLocation>
</comment>
<dbReference type="AlphaFoldDB" id="A0A8R1HQ37"/>
<dbReference type="PIRSF" id="PIRSF007991">
    <property type="entry name" value="Strabismus"/>
    <property type="match status" value="1"/>
</dbReference>
<comment type="similarity">
    <text evidence="6 7">Belongs to the Vang family.</text>
</comment>